<name>A0A0A0B5L3_9CELL</name>
<sequence>MNTVAGRGTDAGPADGGRGPHGGSAAADAVHRTGVGGG</sequence>
<dbReference type="STRING" id="1408250.Q760_15280"/>
<proteinExistence type="predicted"/>
<dbReference type="Proteomes" id="UP000029833">
    <property type="component" value="Unassembled WGS sequence"/>
</dbReference>
<protein>
    <submittedName>
        <fullName evidence="2">Uncharacterized protein</fullName>
    </submittedName>
</protein>
<feature type="region of interest" description="Disordered" evidence="1">
    <location>
        <begin position="1"/>
        <end position="38"/>
    </location>
</feature>
<feature type="compositionally biased region" description="Low complexity" evidence="1">
    <location>
        <begin position="1"/>
        <end position="13"/>
    </location>
</feature>
<evidence type="ECO:0000256" key="1">
    <source>
        <dbReference type="SAM" id="MobiDB-lite"/>
    </source>
</evidence>
<evidence type="ECO:0000313" key="2">
    <source>
        <dbReference type="EMBL" id="KGM02145.1"/>
    </source>
</evidence>
<evidence type="ECO:0000313" key="3">
    <source>
        <dbReference type="Proteomes" id="UP000029833"/>
    </source>
</evidence>
<organism evidence="2 3">
    <name type="scientific">Cellulomonas cellasea DSM 20118</name>
    <dbReference type="NCBI Taxonomy" id="1408250"/>
    <lineage>
        <taxon>Bacteria</taxon>
        <taxon>Bacillati</taxon>
        <taxon>Actinomycetota</taxon>
        <taxon>Actinomycetes</taxon>
        <taxon>Micrococcales</taxon>
        <taxon>Cellulomonadaceae</taxon>
        <taxon>Cellulomonas</taxon>
    </lineage>
</organism>
<gene>
    <name evidence="2" type="ORF">Q760_15280</name>
</gene>
<reference evidence="2 3" key="1">
    <citation type="submission" date="2013-10" db="EMBL/GenBank/DDBJ databases">
        <authorList>
            <person name="Wang G."/>
            <person name="Zhuang W."/>
        </authorList>
    </citation>
    <scope>NUCLEOTIDE SEQUENCE [LARGE SCALE GENOMIC DNA]</scope>
    <source>
        <strain evidence="2 3">DSM 20118</strain>
    </source>
</reference>
<accession>A0A0A0B5L3</accession>
<dbReference type="EMBL" id="AXNT01000064">
    <property type="protein sequence ID" value="KGM02145.1"/>
    <property type="molecule type" value="Genomic_DNA"/>
</dbReference>
<comment type="caution">
    <text evidence="2">The sequence shown here is derived from an EMBL/GenBank/DDBJ whole genome shotgun (WGS) entry which is preliminary data.</text>
</comment>
<dbReference type="AlphaFoldDB" id="A0A0A0B5L3"/>
<keyword evidence="3" id="KW-1185">Reference proteome</keyword>